<evidence type="ECO:0000313" key="1">
    <source>
        <dbReference type="EMBL" id="OPX46947.1"/>
    </source>
</evidence>
<accession>A0A1V4SUQ1</accession>
<comment type="caution">
    <text evidence="1">The sequence shown here is derived from an EMBL/GenBank/DDBJ whole genome shotgun (WGS) entry which is preliminary data.</text>
</comment>
<protein>
    <submittedName>
        <fullName evidence="1">Uncharacterized protein</fullName>
    </submittedName>
</protein>
<dbReference type="RefSeq" id="WP_080023615.1">
    <property type="nucleotide sequence ID" value="NZ_LTAY01000060.1"/>
</dbReference>
<sequence>MFDNLGILIYLDEVLVKSISSIQGQIVGYIDIRTRRKSWDIGVSERCKSGRTDTMYLEERNNKDKREGFKGTASSDAETKTMCNDHDKVQEQRGNARCEEEIKQIYTSYVYHQNFYNGLIKMGRLNNFCIGDKCNEGDYIFIKGRLIGNTILSYIESILLIIETYGSEIIDSYIPSSELLNTSKIKILLEKIKEKLSDGNIFDLLIEHDKGNCILQINSKCFCNENCFRNSSIGCNINIVGKVMRRVNSNEDINLLRKLNQEYFYKELLIKVDSIFSNIDLGITIPRLGDICICNSIQVMPISIYI</sequence>
<gene>
    <name evidence="1" type="ORF">CLTHE_23920</name>
</gene>
<reference evidence="1 2" key="1">
    <citation type="submission" date="2016-02" db="EMBL/GenBank/DDBJ databases">
        <title>Genome sequence of Clostridium thermobutyricum DSM 4928.</title>
        <authorList>
            <person name="Poehlein A."/>
            <person name="Daniel R."/>
        </authorList>
    </citation>
    <scope>NUCLEOTIDE SEQUENCE [LARGE SCALE GENOMIC DNA]</scope>
    <source>
        <strain evidence="1 2">DSM 4928</strain>
    </source>
</reference>
<dbReference type="Proteomes" id="UP000191448">
    <property type="component" value="Unassembled WGS sequence"/>
</dbReference>
<dbReference type="OrthoDB" id="1904240at2"/>
<dbReference type="AlphaFoldDB" id="A0A1V4SUQ1"/>
<evidence type="ECO:0000313" key="2">
    <source>
        <dbReference type="Proteomes" id="UP000191448"/>
    </source>
</evidence>
<dbReference type="EMBL" id="LTAY01000060">
    <property type="protein sequence ID" value="OPX46947.1"/>
    <property type="molecule type" value="Genomic_DNA"/>
</dbReference>
<organism evidence="1 2">
    <name type="scientific">Clostridium thermobutyricum DSM 4928</name>
    <dbReference type="NCBI Taxonomy" id="1121339"/>
    <lineage>
        <taxon>Bacteria</taxon>
        <taxon>Bacillati</taxon>
        <taxon>Bacillota</taxon>
        <taxon>Clostridia</taxon>
        <taxon>Eubacteriales</taxon>
        <taxon>Clostridiaceae</taxon>
        <taxon>Clostridium</taxon>
    </lineage>
</organism>
<proteinExistence type="predicted"/>
<name>A0A1V4SUQ1_9CLOT</name>